<dbReference type="InParanoid" id="K3YF94"/>
<proteinExistence type="predicted"/>
<organism evidence="1 2">
    <name type="scientific">Setaria italica</name>
    <name type="common">Foxtail millet</name>
    <name type="synonym">Panicum italicum</name>
    <dbReference type="NCBI Taxonomy" id="4555"/>
    <lineage>
        <taxon>Eukaryota</taxon>
        <taxon>Viridiplantae</taxon>
        <taxon>Streptophyta</taxon>
        <taxon>Embryophyta</taxon>
        <taxon>Tracheophyta</taxon>
        <taxon>Spermatophyta</taxon>
        <taxon>Magnoliopsida</taxon>
        <taxon>Liliopsida</taxon>
        <taxon>Poales</taxon>
        <taxon>Poaceae</taxon>
        <taxon>PACMAD clade</taxon>
        <taxon>Panicoideae</taxon>
        <taxon>Panicodae</taxon>
        <taxon>Paniceae</taxon>
        <taxon>Cenchrinae</taxon>
        <taxon>Setaria</taxon>
    </lineage>
</organism>
<name>K3YF94_SETIT</name>
<dbReference type="EnsemblPlants" id="KQK97094">
    <property type="protein sequence ID" value="KQK97094"/>
    <property type="gene ID" value="SETIT_012911mg"/>
</dbReference>
<dbReference type="EMBL" id="AGNK02004326">
    <property type="status" value="NOT_ANNOTATED_CDS"/>
    <property type="molecule type" value="Genomic_DNA"/>
</dbReference>
<evidence type="ECO:0000313" key="2">
    <source>
        <dbReference type="Proteomes" id="UP000004995"/>
    </source>
</evidence>
<reference evidence="2" key="1">
    <citation type="journal article" date="2012" name="Nat. Biotechnol.">
        <title>Reference genome sequence of the model plant Setaria.</title>
        <authorList>
            <person name="Bennetzen J.L."/>
            <person name="Schmutz J."/>
            <person name="Wang H."/>
            <person name="Percifield R."/>
            <person name="Hawkins J."/>
            <person name="Pontaroli A.C."/>
            <person name="Estep M."/>
            <person name="Feng L."/>
            <person name="Vaughn J.N."/>
            <person name="Grimwood J."/>
            <person name="Jenkins J."/>
            <person name="Barry K."/>
            <person name="Lindquist E."/>
            <person name="Hellsten U."/>
            <person name="Deshpande S."/>
            <person name="Wang X."/>
            <person name="Wu X."/>
            <person name="Mitros T."/>
            <person name="Triplett J."/>
            <person name="Yang X."/>
            <person name="Ye C.Y."/>
            <person name="Mauro-Herrera M."/>
            <person name="Wang L."/>
            <person name="Li P."/>
            <person name="Sharma M."/>
            <person name="Sharma R."/>
            <person name="Ronald P.C."/>
            <person name="Panaud O."/>
            <person name="Kellogg E.A."/>
            <person name="Brutnell T.P."/>
            <person name="Doust A.N."/>
            <person name="Tuskan G.A."/>
            <person name="Rokhsar D."/>
            <person name="Devos K.M."/>
        </authorList>
    </citation>
    <scope>NUCLEOTIDE SEQUENCE [LARGE SCALE GENOMIC DNA]</scope>
    <source>
        <strain evidence="2">cv. Yugu1</strain>
    </source>
</reference>
<keyword evidence="2" id="KW-1185">Reference proteome</keyword>
<sequence length="41" mass="4878">MSFAYYNFIKCRCFYANLISKTIPCYLTKCILLESRVSIYP</sequence>
<accession>K3YF94</accession>
<protein>
    <submittedName>
        <fullName evidence="1">Uncharacterized protein</fullName>
    </submittedName>
</protein>
<evidence type="ECO:0000313" key="1">
    <source>
        <dbReference type="EnsemblPlants" id="KQK97094"/>
    </source>
</evidence>
<dbReference type="AlphaFoldDB" id="K3YF94"/>
<reference evidence="1" key="2">
    <citation type="submission" date="2018-08" db="UniProtKB">
        <authorList>
            <consortium name="EnsemblPlants"/>
        </authorList>
    </citation>
    <scope>IDENTIFICATION</scope>
    <source>
        <strain evidence="1">Yugu1</strain>
    </source>
</reference>
<dbReference type="HOGENOM" id="CLU_3280496_0_0_1"/>
<dbReference type="Proteomes" id="UP000004995">
    <property type="component" value="Unassembled WGS sequence"/>
</dbReference>
<dbReference type="Gramene" id="KQK97094">
    <property type="protein sequence ID" value="KQK97094"/>
    <property type="gene ID" value="SETIT_012911mg"/>
</dbReference>